<comment type="catalytic activity">
    <reaction evidence="10">
        <text>adenosine(34) in tRNA + H2O + H(+) = inosine(34) in tRNA + NH4(+)</text>
        <dbReference type="Rhea" id="RHEA:43168"/>
        <dbReference type="Rhea" id="RHEA-COMP:10373"/>
        <dbReference type="Rhea" id="RHEA-COMP:10374"/>
        <dbReference type="ChEBI" id="CHEBI:15377"/>
        <dbReference type="ChEBI" id="CHEBI:15378"/>
        <dbReference type="ChEBI" id="CHEBI:28938"/>
        <dbReference type="ChEBI" id="CHEBI:74411"/>
        <dbReference type="ChEBI" id="CHEBI:82852"/>
        <dbReference type="EC" id="3.5.4.33"/>
    </reaction>
</comment>
<evidence type="ECO:0000256" key="8">
    <source>
        <dbReference type="ARBA" id="ARBA00022801"/>
    </source>
</evidence>
<dbReference type="GO" id="GO:0002100">
    <property type="term" value="P:tRNA wobble adenosine to inosine editing"/>
    <property type="evidence" value="ECO:0007669"/>
    <property type="project" value="InterPro"/>
</dbReference>
<name>A0A381S3I7_9ZZZZ</name>
<dbReference type="PROSITE" id="PS00903">
    <property type="entry name" value="CYT_DCMP_DEAMINASES_1"/>
    <property type="match status" value="1"/>
</dbReference>
<comment type="similarity">
    <text evidence="2">Belongs to the cytidine and deoxycytidylate deaminase family. ADAT2 subfamily.</text>
</comment>
<dbReference type="HAMAP" id="MF_00972">
    <property type="entry name" value="tRNA_aden_deaminase"/>
    <property type="match status" value="1"/>
</dbReference>
<dbReference type="SUPFAM" id="SSF53927">
    <property type="entry name" value="Cytidine deaminase-like"/>
    <property type="match status" value="1"/>
</dbReference>
<dbReference type="AlphaFoldDB" id="A0A381S3I7"/>
<dbReference type="InterPro" id="IPR028883">
    <property type="entry name" value="tRNA_aden_deaminase"/>
</dbReference>
<keyword evidence="8" id="KW-0378">Hydrolase</keyword>
<dbReference type="FunFam" id="3.40.140.10:FF:000005">
    <property type="entry name" value="tRNA-specific adenosine deaminase"/>
    <property type="match status" value="1"/>
</dbReference>
<keyword evidence="6" id="KW-0819">tRNA processing</keyword>
<accession>A0A381S3I7</accession>
<gene>
    <name evidence="12" type="ORF">METZ01_LOCUS50853</name>
</gene>
<dbReference type="EC" id="3.5.4.33" evidence="4"/>
<sequence length="144" mass="15821">MSEAFKLAEKAFSLDEVPVGAIIVCFDRIIGKGYNQCESLNDPTAHAEILAITAAASTLDNWRLNECTIYVTKEPCTMCAGAIINSRMDRLVFGAYDEKKGACGSLYQICGDKRLESDTIVHGGVMESHCVSILKEFFSLRRDS</sequence>
<evidence type="ECO:0000256" key="10">
    <source>
        <dbReference type="ARBA" id="ARBA00048045"/>
    </source>
</evidence>
<evidence type="ECO:0000256" key="5">
    <source>
        <dbReference type="ARBA" id="ARBA00019216"/>
    </source>
</evidence>
<dbReference type="InterPro" id="IPR002125">
    <property type="entry name" value="CMP_dCMP_dom"/>
</dbReference>
<keyword evidence="7" id="KW-0479">Metal-binding</keyword>
<evidence type="ECO:0000259" key="11">
    <source>
        <dbReference type="PROSITE" id="PS51747"/>
    </source>
</evidence>
<protein>
    <recommendedName>
        <fullName evidence="5">tRNA-specific adenosine deaminase 2</fullName>
        <ecNumber evidence="4">3.5.4.33</ecNumber>
    </recommendedName>
</protein>
<feature type="domain" description="CMP/dCMP-type deaminase" evidence="11">
    <location>
        <begin position="1"/>
        <end position="114"/>
    </location>
</feature>
<dbReference type="Gene3D" id="3.40.140.10">
    <property type="entry name" value="Cytidine Deaminase, domain 2"/>
    <property type="match status" value="1"/>
</dbReference>
<comment type="subunit">
    <text evidence="3">Homodimer.</text>
</comment>
<evidence type="ECO:0000256" key="2">
    <source>
        <dbReference type="ARBA" id="ARBA00010669"/>
    </source>
</evidence>
<dbReference type="PANTHER" id="PTHR11079:SF202">
    <property type="entry name" value="TRNA-SPECIFIC ADENOSINE DEAMINASE"/>
    <property type="match status" value="1"/>
</dbReference>
<organism evidence="12">
    <name type="scientific">marine metagenome</name>
    <dbReference type="NCBI Taxonomy" id="408172"/>
    <lineage>
        <taxon>unclassified sequences</taxon>
        <taxon>metagenomes</taxon>
        <taxon>ecological metagenomes</taxon>
    </lineage>
</organism>
<evidence type="ECO:0000256" key="6">
    <source>
        <dbReference type="ARBA" id="ARBA00022694"/>
    </source>
</evidence>
<proteinExistence type="inferred from homology"/>
<dbReference type="PROSITE" id="PS51747">
    <property type="entry name" value="CYT_DCMP_DEAMINASES_2"/>
    <property type="match status" value="1"/>
</dbReference>
<evidence type="ECO:0000256" key="1">
    <source>
        <dbReference type="ARBA" id="ARBA00001947"/>
    </source>
</evidence>
<evidence type="ECO:0000313" key="12">
    <source>
        <dbReference type="EMBL" id="SUZ97999.1"/>
    </source>
</evidence>
<dbReference type="GO" id="GO:0008270">
    <property type="term" value="F:zinc ion binding"/>
    <property type="evidence" value="ECO:0007669"/>
    <property type="project" value="InterPro"/>
</dbReference>
<dbReference type="NCBIfam" id="NF008113">
    <property type="entry name" value="PRK10860.1"/>
    <property type="match status" value="1"/>
</dbReference>
<dbReference type="InterPro" id="IPR016192">
    <property type="entry name" value="APOBEC/CMP_deaminase_Zn-bd"/>
</dbReference>
<evidence type="ECO:0000256" key="9">
    <source>
        <dbReference type="ARBA" id="ARBA00022833"/>
    </source>
</evidence>
<comment type="cofactor">
    <cofactor evidence="1">
        <name>Zn(2+)</name>
        <dbReference type="ChEBI" id="CHEBI:29105"/>
    </cofactor>
</comment>
<dbReference type="EMBL" id="UINC01002562">
    <property type="protein sequence ID" value="SUZ97999.1"/>
    <property type="molecule type" value="Genomic_DNA"/>
</dbReference>
<evidence type="ECO:0000256" key="4">
    <source>
        <dbReference type="ARBA" id="ARBA00012740"/>
    </source>
</evidence>
<dbReference type="InterPro" id="IPR058535">
    <property type="entry name" value="MafB19-deam"/>
</dbReference>
<dbReference type="CDD" id="cd01285">
    <property type="entry name" value="nucleoside_deaminase"/>
    <property type="match status" value="1"/>
</dbReference>
<keyword evidence="9" id="KW-0862">Zinc</keyword>
<dbReference type="PANTHER" id="PTHR11079">
    <property type="entry name" value="CYTOSINE DEAMINASE FAMILY MEMBER"/>
    <property type="match status" value="1"/>
</dbReference>
<reference evidence="12" key="1">
    <citation type="submission" date="2018-05" db="EMBL/GenBank/DDBJ databases">
        <authorList>
            <person name="Lanie J.A."/>
            <person name="Ng W.-L."/>
            <person name="Kazmierczak K.M."/>
            <person name="Andrzejewski T.M."/>
            <person name="Davidsen T.M."/>
            <person name="Wayne K.J."/>
            <person name="Tettelin H."/>
            <person name="Glass J.I."/>
            <person name="Rusch D."/>
            <person name="Podicherti R."/>
            <person name="Tsui H.-C.T."/>
            <person name="Winkler M.E."/>
        </authorList>
    </citation>
    <scope>NUCLEOTIDE SEQUENCE</scope>
</reference>
<evidence type="ECO:0000256" key="3">
    <source>
        <dbReference type="ARBA" id="ARBA00011738"/>
    </source>
</evidence>
<evidence type="ECO:0000256" key="7">
    <source>
        <dbReference type="ARBA" id="ARBA00022723"/>
    </source>
</evidence>
<dbReference type="Pfam" id="PF14437">
    <property type="entry name" value="MafB19-deam"/>
    <property type="match status" value="1"/>
</dbReference>
<dbReference type="InterPro" id="IPR016193">
    <property type="entry name" value="Cytidine_deaminase-like"/>
</dbReference>
<dbReference type="GO" id="GO:0052717">
    <property type="term" value="F:tRNA-specific adenosine-34 deaminase activity"/>
    <property type="evidence" value="ECO:0007669"/>
    <property type="project" value="UniProtKB-EC"/>
</dbReference>